<dbReference type="EMBL" id="JAKXMK010000022">
    <property type="protein sequence ID" value="MCH6168953.1"/>
    <property type="molecule type" value="Genomic_DNA"/>
</dbReference>
<accession>A0ABS9TKL8</accession>
<feature type="transmembrane region" description="Helical" evidence="1">
    <location>
        <begin position="21"/>
        <end position="36"/>
    </location>
</feature>
<evidence type="ECO:0000313" key="3">
    <source>
        <dbReference type="Proteomes" id="UP001299970"/>
    </source>
</evidence>
<proteinExistence type="predicted"/>
<reference evidence="2 3" key="1">
    <citation type="submission" date="2022-03" db="EMBL/GenBank/DDBJ databases">
        <title>Pseudonocardia alaer sp. nov., a novel actinomycete isolated from reed forest soil.</title>
        <authorList>
            <person name="Wang L."/>
        </authorList>
    </citation>
    <scope>NUCLEOTIDE SEQUENCE [LARGE SCALE GENOMIC DNA]</scope>
    <source>
        <strain evidence="2 3">Y-16303</strain>
    </source>
</reference>
<dbReference type="RefSeq" id="WP_241039590.1">
    <property type="nucleotide sequence ID" value="NZ_BAAAJF010000011.1"/>
</dbReference>
<feature type="transmembrane region" description="Helical" evidence="1">
    <location>
        <begin position="42"/>
        <end position="73"/>
    </location>
</feature>
<comment type="caution">
    <text evidence="2">The sequence shown here is derived from an EMBL/GenBank/DDBJ whole genome shotgun (WGS) entry which is preliminary data.</text>
</comment>
<evidence type="ECO:0000313" key="2">
    <source>
        <dbReference type="EMBL" id="MCH6168953.1"/>
    </source>
</evidence>
<protein>
    <submittedName>
        <fullName evidence="2">DUF1049 domain-containing protein</fullName>
    </submittedName>
</protein>
<organism evidence="2 3">
    <name type="scientific">Pseudonocardia alaniniphila</name>
    <dbReference type="NCBI Taxonomy" id="75291"/>
    <lineage>
        <taxon>Bacteria</taxon>
        <taxon>Bacillati</taxon>
        <taxon>Actinomycetota</taxon>
        <taxon>Actinomycetes</taxon>
        <taxon>Pseudonocardiales</taxon>
        <taxon>Pseudonocardiaceae</taxon>
        <taxon>Pseudonocardia</taxon>
    </lineage>
</organism>
<keyword evidence="1" id="KW-0812">Transmembrane</keyword>
<dbReference type="Proteomes" id="UP001299970">
    <property type="component" value="Unassembled WGS sequence"/>
</dbReference>
<keyword evidence="1" id="KW-0472">Membrane</keyword>
<evidence type="ECO:0000256" key="1">
    <source>
        <dbReference type="SAM" id="Phobius"/>
    </source>
</evidence>
<keyword evidence="1" id="KW-1133">Transmembrane helix</keyword>
<gene>
    <name evidence="2" type="ORF">MMF94_24940</name>
</gene>
<sequence>MSDTGTGKAVRSSRRRPSTRVIVAAVLVVLAFIFIIENREPAAIRVIIPIVIMPLWAALTGMFIVGLAVGALWRKRR</sequence>
<keyword evidence="3" id="KW-1185">Reference proteome</keyword>
<name>A0ABS9TKL8_9PSEU</name>